<name>A0A7S0KGZ5_MICPS</name>
<proteinExistence type="predicted"/>
<feature type="region of interest" description="Disordered" evidence="2">
    <location>
        <begin position="147"/>
        <end position="187"/>
    </location>
</feature>
<sequence length="187" mass="20068">MSYARPKRGKPERWVREAAGNDDVEGIDAALDATKDRERLLNKGDFVGRTALHWAAGRGRADAVRHLLALGARVKLSGNQASPLHDLAASGSPNAPTLVQDLLAAAPWQLTHRDNMGHYPVDKARDVGDKTMAHHLEALMMTVVGKRGPTAKPRTPSSWMPSCMSAGKARGLVGSDERPLLEGAARA</sequence>
<dbReference type="SMART" id="SM00248">
    <property type="entry name" value="ANK"/>
    <property type="match status" value="1"/>
</dbReference>
<dbReference type="Pfam" id="PF12796">
    <property type="entry name" value="Ank_2"/>
    <property type="match status" value="1"/>
</dbReference>
<dbReference type="Gene3D" id="1.25.40.20">
    <property type="entry name" value="Ankyrin repeat-containing domain"/>
    <property type="match status" value="1"/>
</dbReference>
<gene>
    <name evidence="3" type="ORF">MSP1404_LOCUS3052</name>
</gene>
<dbReference type="InterPro" id="IPR036770">
    <property type="entry name" value="Ankyrin_rpt-contain_sf"/>
</dbReference>
<evidence type="ECO:0000313" key="3">
    <source>
        <dbReference type="EMBL" id="CAD8581347.1"/>
    </source>
</evidence>
<evidence type="ECO:0000256" key="2">
    <source>
        <dbReference type="SAM" id="MobiDB-lite"/>
    </source>
</evidence>
<dbReference type="SUPFAM" id="SSF48403">
    <property type="entry name" value="Ankyrin repeat"/>
    <property type="match status" value="1"/>
</dbReference>
<dbReference type="PROSITE" id="PS50297">
    <property type="entry name" value="ANK_REP_REGION"/>
    <property type="match status" value="1"/>
</dbReference>
<evidence type="ECO:0008006" key="4">
    <source>
        <dbReference type="Google" id="ProtNLM"/>
    </source>
</evidence>
<dbReference type="AlphaFoldDB" id="A0A7S0KGZ5"/>
<dbReference type="EMBL" id="HBEV01004047">
    <property type="protein sequence ID" value="CAD8581347.1"/>
    <property type="molecule type" value="Transcribed_RNA"/>
</dbReference>
<keyword evidence="1" id="KW-0040">ANK repeat</keyword>
<accession>A0A7S0KGZ5</accession>
<protein>
    <recommendedName>
        <fullName evidence="4">Ankyrin repeat protein</fullName>
    </recommendedName>
</protein>
<organism evidence="3">
    <name type="scientific">Micromonas pusilla</name>
    <name type="common">Picoplanktonic green alga</name>
    <name type="synonym">Chromulina pusilla</name>
    <dbReference type="NCBI Taxonomy" id="38833"/>
    <lineage>
        <taxon>Eukaryota</taxon>
        <taxon>Viridiplantae</taxon>
        <taxon>Chlorophyta</taxon>
        <taxon>Mamiellophyceae</taxon>
        <taxon>Mamiellales</taxon>
        <taxon>Mamiellaceae</taxon>
        <taxon>Micromonas</taxon>
    </lineage>
</organism>
<dbReference type="InterPro" id="IPR002110">
    <property type="entry name" value="Ankyrin_rpt"/>
</dbReference>
<evidence type="ECO:0000256" key="1">
    <source>
        <dbReference type="PROSITE-ProRule" id="PRU00023"/>
    </source>
</evidence>
<feature type="repeat" description="ANK" evidence="1">
    <location>
        <begin position="47"/>
        <end position="79"/>
    </location>
</feature>
<dbReference type="PROSITE" id="PS50088">
    <property type="entry name" value="ANK_REPEAT"/>
    <property type="match status" value="1"/>
</dbReference>
<reference evidence="3" key="1">
    <citation type="submission" date="2021-01" db="EMBL/GenBank/DDBJ databases">
        <authorList>
            <person name="Corre E."/>
            <person name="Pelletier E."/>
            <person name="Niang G."/>
            <person name="Scheremetjew M."/>
            <person name="Finn R."/>
            <person name="Kale V."/>
            <person name="Holt S."/>
            <person name="Cochrane G."/>
            <person name="Meng A."/>
            <person name="Brown T."/>
            <person name="Cohen L."/>
        </authorList>
    </citation>
    <scope>NUCLEOTIDE SEQUENCE</scope>
    <source>
        <strain evidence="3">CCMP494</strain>
    </source>
</reference>